<protein>
    <submittedName>
        <fullName evidence="1">Uncharacterized protein</fullName>
    </submittedName>
</protein>
<dbReference type="Proteomes" id="UP000038055">
    <property type="component" value="Unassembled WGS sequence"/>
</dbReference>
<dbReference type="eggNOG" id="ENOG50332VH">
    <property type="taxonomic scope" value="Bacteria"/>
</dbReference>
<dbReference type="RefSeq" id="WP_041993820.1">
    <property type="nucleotide sequence ID" value="NZ_CDOD01000045.1"/>
</dbReference>
<dbReference type="EMBL" id="CDOD01000045">
    <property type="protein sequence ID" value="CEN38518.1"/>
    <property type="molecule type" value="Genomic_DNA"/>
</dbReference>
<accession>A0A0B7HLW2</accession>
<evidence type="ECO:0000313" key="1">
    <source>
        <dbReference type="EMBL" id="CEN38518.1"/>
    </source>
</evidence>
<proteinExistence type="predicted"/>
<sequence length="83" mass="9644">MEENKNLSFVEKMKLKTQQQKKYGDDKFQTEQAKLDTQDCPNCGAGRAKHEGITHCAYCGYEFISNKLDEGIYIKREDNSQKF</sequence>
<name>A0A0B7HLW2_9FLAO</name>
<keyword evidence="2" id="KW-1185">Reference proteome</keyword>
<organism evidence="1 2">
    <name type="scientific">Capnocytophaga cynodegmi</name>
    <dbReference type="NCBI Taxonomy" id="28189"/>
    <lineage>
        <taxon>Bacteria</taxon>
        <taxon>Pseudomonadati</taxon>
        <taxon>Bacteroidota</taxon>
        <taxon>Flavobacteriia</taxon>
        <taxon>Flavobacteriales</taxon>
        <taxon>Flavobacteriaceae</taxon>
        <taxon>Capnocytophaga</taxon>
    </lineage>
</organism>
<gene>
    <name evidence="1" type="ORF">CCYN2B_50070</name>
</gene>
<reference evidence="2" key="1">
    <citation type="submission" date="2015-01" db="EMBL/GenBank/DDBJ databases">
        <authorList>
            <person name="MANFREDI Pablo"/>
        </authorList>
    </citation>
    <scope>NUCLEOTIDE SEQUENCE [LARGE SCALE GENOMIC DNA]</scope>
    <source>
        <strain evidence="2">Ccyn2B</strain>
    </source>
</reference>
<dbReference type="STRING" id="28189.CCYN74_30217"/>
<evidence type="ECO:0000313" key="2">
    <source>
        <dbReference type="Proteomes" id="UP000038055"/>
    </source>
</evidence>
<dbReference type="AlphaFoldDB" id="A0A0B7HLW2"/>